<comment type="caution">
    <text evidence="8">The sequence shown here is derived from an EMBL/GenBank/DDBJ whole genome shotgun (WGS) entry which is preliminary data.</text>
</comment>
<evidence type="ECO:0000256" key="2">
    <source>
        <dbReference type="ARBA" id="ARBA00022448"/>
    </source>
</evidence>
<dbReference type="GO" id="GO:0006797">
    <property type="term" value="P:polyphosphate metabolic process"/>
    <property type="evidence" value="ECO:0007669"/>
    <property type="project" value="TreeGrafter"/>
</dbReference>
<reference evidence="8" key="1">
    <citation type="submission" date="2021-05" db="EMBL/GenBank/DDBJ databases">
        <title>A free-living protist that lacks canonical eukaryotic 1 DNA replication and segregation systems.</title>
        <authorList>
            <person name="Salas-Leiva D.E."/>
            <person name="Tromer E.C."/>
            <person name="Curtis B.A."/>
            <person name="Jerlstrom-Hultqvist J."/>
            <person name="Kolisko M."/>
            <person name="Yi Z."/>
            <person name="Salas-Leiva J.S."/>
            <person name="Gallot-Lavallee L."/>
            <person name="Kops G.J.P.L."/>
            <person name="Archibald J.M."/>
            <person name="Simpson A.G.B."/>
            <person name="Roger A.J."/>
        </authorList>
    </citation>
    <scope>NUCLEOTIDE SEQUENCE</scope>
    <source>
        <strain evidence="8">BICM</strain>
    </source>
</reference>
<keyword evidence="4 6" id="KW-1133">Transmembrane helix</keyword>
<evidence type="ECO:0000256" key="6">
    <source>
        <dbReference type="SAM" id="Phobius"/>
    </source>
</evidence>
<accession>A0A8J6AQY2</accession>
<feature type="transmembrane region" description="Helical" evidence="6">
    <location>
        <begin position="422"/>
        <end position="441"/>
    </location>
</feature>
<dbReference type="EMBL" id="JAHDYR010000067">
    <property type="protein sequence ID" value="KAG9389855.1"/>
    <property type="molecule type" value="Genomic_DNA"/>
</dbReference>
<proteinExistence type="predicted"/>
<dbReference type="Pfam" id="PF03600">
    <property type="entry name" value="CitMHS"/>
    <property type="match status" value="1"/>
</dbReference>
<feature type="transmembrane region" description="Helical" evidence="6">
    <location>
        <begin position="690"/>
        <end position="712"/>
    </location>
</feature>
<dbReference type="GO" id="GO:0005315">
    <property type="term" value="F:phosphate transmembrane transporter activity"/>
    <property type="evidence" value="ECO:0007669"/>
    <property type="project" value="TreeGrafter"/>
</dbReference>
<evidence type="ECO:0000313" key="8">
    <source>
        <dbReference type="EMBL" id="KAG9389855.1"/>
    </source>
</evidence>
<dbReference type="OrthoDB" id="10260443at2759"/>
<feature type="transmembrane region" description="Helical" evidence="6">
    <location>
        <begin position="397"/>
        <end position="416"/>
    </location>
</feature>
<evidence type="ECO:0000259" key="7">
    <source>
        <dbReference type="PROSITE" id="PS51382"/>
    </source>
</evidence>
<dbReference type="GO" id="GO:0005886">
    <property type="term" value="C:plasma membrane"/>
    <property type="evidence" value="ECO:0007669"/>
    <property type="project" value="TreeGrafter"/>
</dbReference>
<evidence type="ECO:0000256" key="4">
    <source>
        <dbReference type="ARBA" id="ARBA00022989"/>
    </source>
</evidence>
<keyword evidence="5 6" id="KW-0472">Membrane</keyword>
<feature type="transmembrane region" description="Helical" evidence="6">
    <location>
        <begin position="578"/>
        <end position="600"/>
    </location>
</feature>
<feature type="transmembrane region" description="Helical" evidence="6">
    <location>
        <begin position="607"/>
        <end position="625"/>
    </location>
</feature>
<dbReference type="InterPro" id="IPR004331">
    <property type="entry name" value="SPX_dom"/>
</dbReference>
<dbReference type="PANTHER" id="PTHR10283">
    <property type="entry name" value="SOLUTE CARRIER FAMILY 13 MEMBER"/>
    <property type="match status" value="1"/>
</dbReference>
<feature type="transmembrane region" description="Helical" evidence="6">
    <location>
        <begin position="286"/>
        <end position="307"/>
    </location>
</feature>
<dbReference type="InterPro" id="IPR004680">
    <property type="entry name" value="Cit_transptr-like_dom"/>
</dbReference>
<gene>
    <name evidence="8" type="ORF">J8273_8534</name>
</gene>
<dbReference type="Proteomes" id="UP000717585">
    <property type="component" value="Unassembled WGS sequence"/>
</dbReference>
<dbReference type="PROSITE" id="PS51382">
    <property type="entry name" value="SPX"/>
    <property type="match status" value="1"/>
</dbReference>
<dbReference type="GO" id="GO:0006817">
    <property type="term" value="P:phosphate ion transport"/>
    <property type="evidence" value="ECO:0007669"/>
    <property type="project" value="TreeGrafter"/>
</dbReference>
<dbReference type="AlphaFoldDB" id="A0A8J6AQY2"/>
<evidence type="ECO:0000313" key="9">
    <source>
        <dbReference type="Proteomes" id="UP000717585"/>
    </source>
</evidence>
<keyword evidence="3 6" id="KW-0812">Transmembrane</keyword>
<evidence type="ECO:0000256" key="3">
    <source>
        <dbReference type="ARBA" id="ARBA00022692"/>
    </source>
</evidence>
<evidence type="ECO:0000256" key="5">
    <source>
        <dbReference type="ARBA" id="ARBA00023136"/>
    </source>
</evidence>
<comment type="subcellular location">
    <subcellularLocation>
        <location evidence="1">Membrane</location>
        <topology evidence="1">Multi-pass membrane protein</topology>
    </subcellularLocation>
</comment>
<evidence type="ECO:0000256" key="1">
    <source>
        <dbReference type="ARBA" id="ARBA00004141"/>
    </source>
</evidence>
<keyword evidence="9" id="KW-1185">Reference proteome</keyword>
<feature type="transmembrane region" description="Helical" evidence="6">
    <location>
        <begin position="319"/>
        <end position="352"/>
    </location>
</feature>
<feature type="transmembrane region" description="Helical" evidence="6">
    <location>
        <begin position="732"/>
        <end position="758"/>
    </location>
</feature>
<dbReference type="PANTHER" id="PTHR10283:SF92">
    <property type="entry name" value="LOW-AFFINITY PHOSPHATE TRANSPORTER PHO91"/>
    <property type="match status" value="1"/>
</dbReference>
<name>A0A8J6AQY2_9EUKA</name>
<organism evidence="8 9">
    <name type="scientific">Carpediemonas membranifera</name>
    <dbReference type="NCBI Taxonomy" id="201153"/>
    <lineage>
        <taxon>Eukaryota</taxon>
        <taxon>Metamonada</taxon>
        <taxon>Carpediemonas-like organisms</taxon>
        <taxon>Carpediemonas</taxon>
    </lineage>
</organism>
<keyword evidence="2" id="KW-0813">Transport</keyword>
<feature type="transmembrane region" description="Helical" evidence="6">
    <location>
        <begin position="645"/>
        <end position="678"/>
    </location>
</feature>
<protein>
    <submittedName>
        <fullName evidence="8">Citrate transporter</fullName>
    </submittedName>
</protein>
<feature type="transmembrane region" description="Helical" evidence="6">
    <location>
        <begin position="552"/>
        <end position="572"/>
    </location>
</feature>
<sequence length="760" mass="82732">MKFAKSLQVASSSNSYAYIDYKKLKKLVQRSMHEIEVSLGHKRHSRSSSFTSKSFDFATASLPNSVPGTPVPAAPTQPPVEILALDTLSHFTRCVEVEREKVKKEYARICAEMHHTLEQYTLDAKAIKQGDESQMEIELFRTQLFIFACHTDHLIEYGHMNREGFRKICKKFDKLVTTPMLEKYEVAIEPADAIYHRILEVEEFATDEQGPLLLNETAALYASIIASEQSEGEEEEDSEQVAAFFLEEVAKHHAYRHNPFDEGLKAFLARAQARLPAEQVGLTKKGLLILPIALIVAGVIPFLPLPFDDDQQDAQRALALLVLSLILWATSAIPLFATSILILVTAVLLQIFDSNAESGSTSVYQAMVSDNTILVIIGFALNASLRRHHIDVPISRLIARCSLGKPWLYILVLMSLTFFLSMWLSSVAAPMLVISLVLPTIRLLPESSKFGRTILMAVCLSANIGGMGTPIASPQSALALDALATSGYGTEITFVGFMLVSVPVSIVLVLFSYAYVMLLYRPDVASVPRMVDVDPTDEAAVHEASKQGKPSIIGVVGTAAALVIAVALWASTSFTGEYIGRVGIISLVPIFILFGLGLVSKQDYVNLPWDVVTLLAGGSVLGAAIKQTELLHILIDPFQSTLHSMPGFLVIILAGLLMFVAGNVISHTVAALIVLPFVAEISKDFHPAMAVLLCSFVNSNAILLPVSSFPNISSLSVEDANRGRPFLKPLDLLIGGSIEGPFACLVIFTMGALLAYVVGY</sequence>
<feature type="domain" description="SPX" evidence="7">
    <location>
        <begin position="1"/>
        <end position="186"/>
    </location>
</feature>
<feature type="transmembrane region" description="Helical" evidence="6">
    <location>
        <begin position="492"/>
        <end position="520"/>
    </location>
</feature>
<feature type="transmembrane region" description="Helical" evidence="6">
    <location>
        <begin position="364"/>
        <end position="385"/>
    </location>
</feature>
<feature type="transmembrane region" description="Helical" evidence="6">
    <location>
        <begin position="453"/>
        <end position="472"/>
    </location>
</feature>